<dbReference type="RefSeq" id="WP_378250531.1">
    <property type="nucleotide sequence ID" value="NZ_JBHSKF010000018.1"/>
</dbReference>
<accession>A0ABW0ET83</accession>
<evidence type="ECO:0000313" key="1">
    <source>
        <dbReference type="EMBL" id="MFC5290633.1"/>
    </source>
</evidence>
<reference evidence="2" key="1">
    <citation type="journal article" date="2019" name="Int. J. Syst. Evol. Microbiol.">
        <title>The Global Catalogue of Microorganisms (GCM) 10K type strain sequencing project: providing services to taxonomists for standard genome sequencing and annotation.</title>
        <authorList>
            <consortium name="The Broad Institute Genomics Platform"/>
            <consortium name="The Broad Institute Genome Sequencing Center for Infectious Disease"/>
            <person name="Wu L."/>
            <person name="Ma J."/>
        </authorList>
    </citation>
    <scope>NUCLEOTIDE SEQUENCE [LARGE SCALE GENOMIC DNA]</scope>
    <source>
        <strain evidence="2">CCUG 59778</strain>
    </source>
</reference>
<protein>
    <submittedName>
        <fullName evidence="1">Uncharacterized protein</fullName>
    </submittedName>
</protein>
<dbReference type="EMBL" id="JBHSKF010000018">
    <property type="protein sequence ID" value="MFC5290633.1"/>
    <property type="molecule type" value="Genomic_DNA"/>
</dbReference>
<name>A0ABW0ET83_9PSEU</name>
<evidence type="ECO:0000313" key="2">
    <source>
        <dbReference type="Proteomes" id="UP001596157"/>
    </source>
</evidence>
<gene>
    <name evidence="1" type="ORF">ACFPM7_26565</name>
</gene>
<proteinExistence type="predicted"/>
<comment type="caution">
    <text evidence="1">The sequence shown here is derived from an EMBL/GenBank/DDBJ whole genome shotgun (WGS) entry which is preliminary data.</text>
</comment>
<dbReference type="Proteomes" id="UP001596157">
    <property type="component" value="Unassembled WGS sequence"/>
</dbReference>
<organism evidence="1 2">
    <name type="scientific">Actinokineospora guangxiensis</name>
    <dbReference type="NCBI Taxonomy" id="1490288"/>
    <lineage>
        <taxon>Bacteria</taxon>
        <taxon>Bacillati</taxon>
        <taxon>Actinomycetota</taxon>
        <taxon>Actinomycetes</taxon>
        <taxon>Pseudonocardiales</taxon>
        <taxon>Pseudonocardiaceae</taxon>
        <taxon>Actinokineospora</taxon>
    </lineage>
</organism>
<keyword evidence="2" id="KW-1185">Reference proteome</keyword>
<sequence>MQFGHYTECFEVSFSGKALERLADAAANALRELRAKAAEEASG</sequence>